<evidence type="ECO:0000256" key="2">
    <source>
        <dbReference type="PIRNR" id="PIRNR036893"/>
    </source>
</evidence>
<dbReference type="InterPro" id="IPR000566">
    <property type="entry name" value="Lipocln_cytosolic_FA-bd_dom"/>
</dbReference>
<keyword evidence="2" id="KW-0449">Lipoprotein</keyword>
<dbReference type="InterPro" id="IPR047202">
    <property type="entry name" value="Lipocalin_Blc-like_dom"/>
</dbReference>
<name>A0A0R0CV64_9GAMM</name>
<dbReference type="Proteomes" id="UP000052052">
    <property type="component" value="Unassembled WGS sequence"/>
</dbReference>
<keyword evidence="2" id="KW-0446">Lipid-binding</keyword>
<evidence type="ECO:0000313" key="4">
    <source>
        <dbReference type="EMBL" id="KRG69991.1"/>
    </source>
</evidence>
<dbReference type="RefSeq" id="WP_057657918.1">
    <property type="nucleotide sequence ID" value="NZ_LDJL01000007.1"/>
</dbReference>
<dbReference type="Gene3D" id="2.40.128.20">
    <property type="match status" value="1"/>
</dbReference>
<dbReference type="PATRIC" id="fig|344882.3.peg.2750"/>
<dbReference type="GO" id="GO:0008289">
    <property type="term" value="F:lipid binding"/>
    <property type="evidence" value="ECO:0007669"/>
    <property type="project" value="UniProtKB-UniRule"/>
</dbReference>
<comment type="caution">
    <text evidence="4">The sequence shown here is derived from an EMBL/GenBank/DDBJ whole genome shotgun (WGS) entry which is preliminary data.</text>
</comment>
<keyword evidence="2" id="KW-0998">Cell outer membrane</keyword>
<feature type="signal peptide" evidence="2">
    <location>
        <begin position="1"/>
        <end position="21"/>
    </location>
</feature>
<dbReference type="SUPFAM" id="SSF50814">
    <property type="entry name" value="Lipocalins"/>
    <property type="match status" value="1"/>
</dbReference>
<dbReference type="InterPro" id="IPR022272">
    <property type="entry name" value="Lipocalin_CS"/>
</dbReference>
<keyword evidence="5" id="KW-1185">Reference proteome</keyword>
<gene>
    <name evidence="4" type="ORF">ABB29_07035</name>
</gene>
<dbReference type="InterPro" id="IPR012674">
    <property type="entry name" value="Calycin"/>
</dbReference>
<dbReference type="EMBL" id="LDJL01000007">
    <property type="protein sequence ID" value="KRG69991.1"/>
    <property type="molecule type" value="Genomic_DNA"/>
</dbReference>
<keyword evidence="2" id="KW-0732">Signal</keyword>
<evidence type="ECO:0000256" key="1">
    <source>
        <dbReference type="ARBA" id="ARBA00006889"/>
    </source>
</evidence>
<organism evidence="4 5">
    <name type="scientific">Pseudoxanthomonas dokdonensis</name>
    <dbReference type="NCBI Taxonomy" id="344882"/>
    <lineage>
        <taxon>Bacteria</taxon>
        <taxon>Pseudomonadati</taxon>
        <taxon>Pseudomonadota</taxon>
        <taxon>Gammaproteobacteria</taxon>
        <taxon>Lysobacterales</taxon>
        <taxon>Lysobacteraceae</taxon>
        <taxon>Pseudoxanthomonas</taxon>
    </lineage>
</organism>
<dbReference type="PROSITE" id="PS00213">
    <property type="entry name" value="LIPOCALIN"/>
    <property type="match status" value="1"/>
</dbReference>
<comment type="similarity">
    <text evidence="1 2">Belongs to the calycin superfamily. Lipocalin family.</text>
</comment>
<accession>A0A0R0CV64</accession>
<comment type="function">
    <text evidence="2">Involved in the storage or transport of lipids necessary for membrane maintenance under stressful conditions. Displays a binding preference for lysophospholipids.</text>
</comment>
<comment type="subcellular location">
    <subcellularLocation>
        <location evidence="2">Cell outer membrane</location>
    </subcellularLocation>
</comment>
<dbReference type="Pfam" id="PF08212">
    <property type="entry name" value="Lipocalin_2"/>
    <property type="match status" value="1"/>
</dbReference>
<evidence type="ECO:0000313" key="5">
    <source>
        <dbReference type="Proteomes" id="UP000052052"/>
    </source>
</evidence>
<feature type="domain" description="Lipocalin/cytosolic fatty-acid binding" evidence="3">
    <location>
        <begin position="31"/>
        <end position="175"/>
    </location>
</feature>
<evidence type="ECO:0000259" key="3">
    <source>
        <dbReference type="Pfam" id="PF08212"/>
    </source>
</evidence>
<dbReference type="PANTHER" id="PTHR10612">
    <property type="entry name" value="APOLIPOPROTEIN D"/>
    <property type="match status" value="1"/>
</dbReference>
<reference evidence="4 5" key="1">
    <citation type="submission" date="2015-05" db="EMBL/GenBank/DDBJ databases">
        <title>Genome sequencing and analysis of members of genus Stenotrophomonas.</title>
        <authorList>
            <person name="Patil P.P."/>
            <person name="Midha S."/>
            <person name="Patil P.B."/>
        </authorList>
    </citation>
    <scope>NUCLEOTIDE SEQUENCE [LARGE SCALE GENOMIC DNA]</scope>
    <source>
        <strain evidence="4 5">DSM 21858</strain>
    </source>
</reference>
<feature type="chain" id="PRO_5013435702" description="Outer membrane lipoprotein Blc" evidence="2">
    <location>
        <begin position="22"/>
        <end position="180"/>
    </location>
</feature>
<keyword evidence="2" id="KW-0472">Membrane</keyword>
<dbReference type="PANTHER" id="PTHR10612:SF34">
    <property type="entry name" value="APOLIPOPROTEIN D"/>
    <property type="match status" value="1"/>
</dbReference>
<proteinExistence type="inferred from homology"/>
<dbReference type="GO" id="GO:0009279">
    <property type="term" value="C:cell outer membrane"/>
    <property type="evidence" value="ECO:0007669"/>
    <property type="project" value="UniProtKB-SubCell"/>
</dbReference>
<dbReference type="CDD" id="cd19438">
    <property type="entry name" value="lipocalin_Blc-like"/>
    <property type="match status" value="1"/>
</dbReference>
<protein>
    <recommendedName>
        <fullName evidence="2">Outer membrane lipoprotein Blc</fullName>
    </recommendedName>
</protein>
<dbReference type="OrthoDB" id="9793905at2"/>
<sequence>MNPLPLLLFAVASAASPVSTAQTPVNSVAQLDLKRYAGEWHEIARLPMRYEKDCVGDITATYTINADGSIGVRNACRIAGGETKVSDGEARAVAGHPGRLQVRFAPSWLSWLPMVWADYWVLAIADDYSWALVGEPDRKYLWVLARDPVMSRPLLDSITARARGMGYKLDDLIIAAPVHD</sequence>
<dbReference type="GO" id="GO:0006950">
    <property type="term" value="P:response to stress"/>
    <property type="evidence" value="ECO:0007669"/>
    <property type="project" value="UniProtKB-ARBA"/>
</dbReference>
<dbReference type="InterPro" id="IPR022271">
    <property type="entry name" value="Lipocalin_ApoD"/>
</dbReference>
<dbReference type="PIRSF" id="PIRSF036893">
    <property type="entry name" value="Lipocalin_ApoD"/>
    <property type="match status" value="1"/>
</dbReference>
<dbReference type="AlphaFoldDB" id="A0A0R0CV64"/>
<comment type="subunit">
    <text evidence="2">Homodimer.</text>
</comment>